<dbReference type="Proteomes" id="UP000296216">
    <property type="component" value="Chromosome"/>
</dbReference>
<reference evidence="2 4" key="2">
    <citation type="submission" date="2019-07" db="EMBL/GenBank/DDBJ databases">
        <title>Genomic Encyclopedia of Archaeal and Bacterial Type Strains, Phase II (KMG-II): from individual species to whole genera.</title>
        <authorList>
            <person name="Goeker M."/>
        </authorList>
    </citation>
    <scope>NUCLEOTIDE SEQUENCE [LARGE SCALE GENOMIC DNA]</scope>
    <source>
        <strain evidence="2 4">DSM 3754</strain>
    </source>
</reference>
<gene>
    <name evidence="2" type="ORF">APQ99_00160</name>
    <name evidence="1" type="ORF">HBSAL_08680</name>
</gene>
<organism evidence="1 3">
    <name type="scientific">Halobacterium salinarum (strain ATCC 33171 / DSM 3754 / JCM 8978 / NBRC 102687 / NCIMB 764 / 91-R6)</name>
    <dbReference type="NCBI Taxonomy" id="2597657"/>
    <lineage>
        <taxon>Archaea</taxon>
        <taxon>Methanobacteriati</taxon>
        <taxon>Methanobacteriota</taxon>
        <taxon>Stenosarchaea group</taxon>
        <taxon>Halobacteria</taxon>
        <taxon>Halobacteriales</taxon>
        <taxon>Halobacteriaceae</taxon>
        <taxon>Halobacterium</taxon>
    </lineage>
</organism>
<name>A0A4D6GUF1_HALS9</name>
<evidence type="ECO:0000313" key="1">
    <source>
        <dbReference type="EMBL" id="QCC45383.1"/>
    </source>
</evidence>
<dbReference type="EMBL" id="VRYN01000001">
    <property type="protein sequence ID" value="TYO81653.1"/>
    <property type="molecule type" value="Genomic_DNA"/>
</dbReference>
<dbReference type="AlphaFoldDB" id="A0A4D6GUF1"/>
<dbReference type="EMBL" id="CP038631">
    <property type="protein sequence ID" value="QCC45383.1"/>
    <property type="molecule type" value="Genomic_DNA"/>
</dbReference>
<dbReference type="Proteomes" id="UP000323075">
    <property type="component" value="Unassembled WGS sequence"/>
</dbReference>
<proteinExistence type="predicted"/>
<dbReference type="GeneID" id="68694337"/>
<accession>A0A4D6GUF1</accession>
<reference evidence="1 3" key="1">
    <citation type="journal article" date="2019" name="Microbiol. Resour. Announc.">
        <title>The Genome Sequence of the Halobacterium salinarum Type Strain Is Closely Related to That of Laboratory Strains NRC-1 and R1.</title>
        <authorList>
            <person name="Pfeiffer F."/>
            <person name="Marchfelder A."/>
            <person name="Habermann B."/>
            <person name="Dyall-Smith M.L."/>
        </authorList>
    </citation>
    <scope>NUCLEOTIDE SEQUENCE [LARGE SCALE GENOMIC DNA]</scope>
    <source>
        <strain evidence="1">91-R6</strain>
        <strain evidence="3">ATCC 33171 / DSM 3754 / JCM 8978 / NBRC 102687 / NCIMB 764 / 91-R6</strain>
    </source>
</reference>
<dbReference type="RefSeq" id="WP_010903221.1">
    <property type="nucleotide sequence ID" value="NZ_VRYN01000001.1"/>
</dbReference>
<sequence>MSVTGVCSICRAPGAQRVCDRCGSVVCDTHHDARGVCTDCAPDAGDHPAPGRR</sequence>
<protein>
    <submittedName>
        <fullName evidence="1">Uncharacterized protein</fullName>
    </submittedName>
</protein>
<evidence type="ECO:0000313" key="2">
    <source>
        <dbReference type="EMBL" id="TYO81653.1"/>
    </source>
</evidence>
<evidence type="ECO:0000313" key="3">
    <source>
        <dbReference type="Proteomes" id="UP000296216"/>
    </source>
</evidence>
<reference evidence="1" key="3">
    <citation type="journal article" name="MicrobiologyOpen">
        <title>Whole-genome comparison between the type strain of Halobacterium salinarum (DSM 3754(T)) and the laboratory strains R1 and NRC-1.</title>
        <authorList>
            <person name="Pfeiffer F."/>
            <person name="Losensky G."/>
            <person name="Marchfelder A."/>
            <person name="Habermann B."/>
            <person name="Dyall-Smith M."/>
        </authorList>
    </citation>
    <scope>NUCLEOTIDE SEQUENCE</scope>
    <source>
        <strain evidence="1">91-R6</strain>
    </source>
</reference>
<evidence type="ECO:0000313" key="4">
    <source>
        <dbReference type="Proteomes" id="UP000323075"/>
    </source>
</evidence>